<accession>A0A126T8Q0</accession>
<dbReference type="RefSeq" id="WP_036272655.1">
    <property type="nucleotide sequence ID" value="NZ_CP014476.1"/>
</dbReference>
<organism evidence="4 5">
    <name type="scientific">Methylomonas denitrificans</name>
    <dbReference type="NCBI Taxonomy" id="1538553"/>
    <lineage>
        <taxon>Bacteria</taxon>
        <taxon>Pseudomonadati</taxon>
        <taxon>Pseudomonadota</taxon>
        <taxon>Gammaproteobacteria</taxon>
        <taxon>Methylococcales</taxon>
        <taxon>Methylococcaceae</taxon>
        <taxon>Methylomonas</taxon>
    </lineage>
</organism>
<feature type="domain" description="CBS" evidence="3">
    <location>
        <begin position="11"/>
        <end position="69"/>
    </location>
</feature>
<protein>
    <submittedName>
        <fullName evidence="4">Signal transduction protein</fullName>
    </submittedName>
</protein>
<dbReference type="CDD" id="cd04629">
    <property type="entry name" value="CBS_pair_bac"/>
    <property type="match status" value="1"/>
</dbReference>
<keyword evidence="1 2" id="KW-0129">CBS domain</keyword>
<dbReference type="PANTHER" id="PTHR43080">
    <property type="entry name" value="CBS DOMAIN-CONTAINING PROTEIN CBSX3, MITOCHONDRIAL"/>
    <property type="match status" value="1"/>
</dbReference>
<dbReference type="InterPro" id="IPR046342">
    <property type="entry name" value="CBS_dom_sf"/>
</dbReference>
<dbReference type="InterPro" id="IPR044729">
    <property type="entry name" value="CBS_bac"/>
</dbReference>
<evidence type="ECO:0000313" key="4">
    <source>
        <dbReference type="EMBL" id="AMK78457.1"/>
    </source>
</evidence>
<dbReference type="SUPFAM" id="SSF54631">
    <property type="entry name" value="CBS-domain pair"/>
    <property type="match status" value="1"/>
</dbReference>
<dbReference type="PROSITE" id="PS51371">
    <property type="entry name" value="CBS"/>
    <property type="match status" value="2"/>
</dbReference>
<dbReference type="KEGG" id="mdn:JT25_018495"/>
<dbReference type="STRING" id="1538553.JT25_018495"/>
<dbReference type="Proteomes" id="UP000030512">
    <property type="component" value="Chromosome"/>
</dbReference>
<name>A0A126T8Q0_9GAMM</name>
<dbReference type="InterPro" id="IPR051257">
    <property type="entry name" value="Diverse_CBS-Domain"/>
</dbReference>
<evidence type="ECO:0000259" key="3">
    <source>
        <dbReference type="PROSITE" id="PS51371"/>
    </source>
</evidence>
<reference evidence="4 5" key="1">
    <citation type="journal article" date="2015" name="Environ. Microbiol.">
        <title>Methane oxidation coupled to nitrate reduction under hypoxia by the Gammaproteobacterium Methylomonas denitrificans, sp. nov. type strain FJG1.</title>
        <authorList>
            <person name="Kits K.D."/>
            <person name="Klotz M.G."/>
            <person name="Stein L.Y."/>
        </authorList>
    </citation>
    <scope>NUCLEOTIDE SEQUENCE [LARGE SCALE GENOMIC DNA]</scope>
    <source>
        <strain evidence="4 5">FJG1</strain>
    </source>
</reference>
<dbReference type="EMBL" id="CP014476">
    <property type="protein sequence ID" value="AMK78457.1"/>
    <property type="molecule type" value="Genomic_DNA"/>
</dbReference>
<proteinExistence type="predicted"/>
<evidence type="ECO:0000256" key="1">
    <source>
        <dbReference type="ARBA" id="ARBA00023122"/>
    </source>
</evidence>
<feature type="domain" description="CBS" evidence="3">
    <location>
        <begin position="78"/>
        <end position="131"/>
    </location>
</feature>
<gene>
    <name evidence="4" type="ORF">JT25_018495</name>
</gene>
<dbReference type="SMART" id="SM00116">
    <property type="entry name" value="CBS"/>
    <property type="match status" value="2"/>
</dbReference>
<dbReference type="OrthoDB" id="9790355at2"/>
<dbReference type="Gene3D" id="3.10.580.10">
    <property type="entry name" value="CBS-domain"/>
    <property type="match status" value="1"/>
</dbReference>
<evidence type="ECO:0000256" key="2">
    <source>
        <dbReference type="PROSITE-ProRule" id="PRU00703"/>
    </source>
</evidence>
<evidence type="ECO:0000313" key="5">
    <source>
        <dbReference type="Proteomes" id="UP000030512"/>
    </source>
</evidence>
<keyword evidence="5" id="KW-1185">Reference proteome</keyword>
<dbReference type="InterPro" id="IPR000644">
    <property type="entry name" value="CBS_dom"/>
</dbReference>
<sequence length="131" mass="14249">MLAKIAVVDYMSTKVVTVTPDTEISTAVKTLLDNKVTSVPVVDEQGKLVGIFSEKDGMKVFVESAYNQSMAGKVGEFMTKDPQVVNADASLVDVATKFQETPTRSFPVFQNGEFVGMISRVDVLRALLAIR</sequence>
<dbReference type="PANTHER" id="PTHR43080:SF26">
    <property type="entry name" value="REGULATORY PROTEIN"/>
    <property type="match status" value="1"/>
</dbReference>
<dbReference type="Pfam" id="PF00571">
    <property type="entry name" value="CBS"/>
    <property type="match status" value="2"/>
</dbReference>
<dbReference type="AlphaFoldDB" id="A0A126T8Q0"/>